<dbReference type="Gene3D" id="1.10.260.50">
    <property type="match status" value="1"/>
</dbReference>
<evidence type="ECO:0000256" key="5">
    <source>
        <dbReference type="ARBA" id="ARBA00022723"/>
    </source>
</evidence>
<keyword evidence="4 12" id="KW-0808">Transferase</keyword>
<name>A0A9X7P7C0_9FIRM</name>
<gene>
    <name evidence="12" type="primary">iscS_1</name>
    <name evidence="12" type="ORF">MOST_03890</name>
</gene>
<comment type="catalytic activity">
    <reaction evidence="9">
        <text>(sulfur carrier)-H + L-cysteine = (sulfur carrier)-SH + L-alanine</text>
        <dbReference type="Rhea" id="RHEA:43892"/>
        <dbReference type="Rhea" id="RHEA-COMP:14737"/>
        <dbReference type="Rhea" id="RHEA-COMP:14739"/>
        <dbReference type="ChEBI" id="CHEBI:29917"/>
        <dbReference type="ChEBI" id="CHEBI:35235"/>
        <dbReference type="ChEBI" id="CHEBI:57972"/>
        <dbReference type="ChEBI" id="CHEBI:64428"/>
        <dbReference type="EC" id="2.8.1.7"/>
    </reaction>
</comment>
<dbReference type="InterPro" id="IPR015421">
    <property type="entry name" value="PyrdxlP-dep_Trfase_major"/>
</dbReference>
<dbReference type="AlphaFoldDB" id="A0A9X7P7C0"/>
<evidence type="ECO:0000313" key="13">
    <source>
        <dbReference type="Proteomes" id="UP000239430"/>
    </source>
</evidence>
<dbReference type="PROSITE" id="PS00595">
    <property type="entry name" value="AA_TRANSFER_CLASS_5"/>
    <property type="match status" value="1"/>
</dbReference>
<dbReference type="PANTHER" id="PTHR11601">
    <property type="entry name" value="CYSTEINE DESULFURYLASE FAMILY MEMBER"/>
    <property type="match status" value="1"/>
</dbReference>
<dbReference type="Pfam" id="PF00266">
    <property type="entry name" value="Aminotran_5"/>
    <property type="match status" value="1"/>
</dbReference>
<keyword evidence="6" id="KW-0663">Pyridoxal phosphate</keyword>
<accession>A0A9X7P7C0</accession>
<protein>
    <recommendedName>
        <fullName evidence="3">cysteine desulfurase</fullName>
        <ecNumber evidence="3">2.8.1.7</ecNumber>
    </recommendedName>
</protein>
<sequence length="379" mass="41279">MPLYLDFNATTPVDPRVLAEMVRVYEEEYGNASSRTHRFGQRAGQLVETARGQIAGLLAVDKNEVIFTSGATESNNLAILGLAKWGARENRRHILATSIEHKAVLEPLAYLQKCGFEIELVPVPSSGRVDPEEVIRRVRPDTLLVTVMHANNETGVIQPVHEIGKALAGTDVYFHVDAAQTAGKLVAELQDLQYDLLSVSSHKMYGPQGIGALIVRRKGYRRPPLQPIMYGGGQEGGLRPGTLPVALIAGFGKAATIARAEHKQWLSKCMAIKRSILDQLNAVEYQLNGDPAYQMANCLNVSFLGVDSEALMLAIQDEIAISNGSACTSADYKPSHVLVAMGLSQERIESAVRLSWGPAVDPSLTIQPLISFVKNAMWK</sequence>
<dbReference type="InterPro" id="IPR000192">
    <property type="entry name" value="Aminotrans_V_dom"/>
</dbReference>
<evidence type="ECO:0000256" key="1">
    <source>
        <dbReference type="ARBA" id="ARBA00001933"/>
    </source>
</evidence>
<dbReference type="PIRSF" id="PIRSF005572">
    <property type="entry name" value="NifS"/>
    <property type="match status" value="1"/>
</dbReference>
<dbReference type="InterPro" id="IPR017644">
    <property type="entry name" value="Cysteine_desulfurase_DndA"/>
</dbReference>
<organism evidence="12 13">
    <name type="scientific">Neomoorella stamsii</name>
    <dbReference type="NCBI Taxonomy" id="1266720"/>
    <lineage>
        <taxon>Bacteria</taxon>
        <taxon>Bacillati</taxon>
        <taxon>Bacillota</taxon>
        <taxon>Clostridia</taxon>
        <taxon>Neomoorellales</taxon>
        <taxon>Neomoorellaceae</taxon>
        <taxon>Neomoorella</taxon>
    </lineage>
</organism>
<dbReference type="InterPro" id="IPR015424">
    <property type="entry name" value="PyrdxlP-dep_Trfase"/>
</dbReference>
<comment type="similarity">
    <text evidence="2">Belongs to the class-V pyridoxal-phosphate-dependent aminotransferase family. NifS/IscS subfamily.</text>
</comment>
<evidence type="ECO:0000256" key="6">
    <source>
        <dbReference type="ARBA" id="ARBA00022898"/>
    </source>
</evidence>
<evidence type="ECO:0000256" key="8">
    <source>
        <dbReference type="ARBA" id="ARBA00023014"/>
    </source>
</evidence>
<keyword evidence="7" id="KW-0408">Iron</keyword>
<comment type="caution">
    <text evidence="12">The sequence shown here is derived from an EMBL/GenBank/DDBJ whole genome shotgun (WGS) entry which is preliminary data.</text>
</comment>
<dbReference type="SUPFAM" id="SSF53383">
    <property type="entry name" value="PLP-dependent transferases"/>
    <property type="match status" value="1"/>
</dbReference>
<dbReference type="FunFam" id="3.40.640.10:FF:000084">
    <property type="entry name" value="IscS-like cysteine desulfurase"/>
    <property type="match status" value="1"/>
</dbReference>
<dbReference type="InterPro" id="IPR016454">
    <property type="entry name" value="Cysteine_dSase"/>
</dbReference>
<evidence type="ECO:0000256" key="2">
    <source>
        <dbReference type="ARBA" id="ARBA00006490"/>
    </source>
</evidence>
<evidence type="ECO:0000256" key="9">
    <source>
        <dbReference type="ARBA" id="ARBA00050776"/>
    </source>
</evidence>
<dbReference type="Gene3D" id="3.90.1150.10">
    <property type="entry name" value="Aspartate Aminotransferase, domain 1"/>
    <property type="match status" value="1"/>
</dbReference>
<evidence type="ECO:0000313" key="12">
    <source>
        <dbReference type="EMBL" id="PRR76745.1"/>
    </source>
</evidence>
<keyword evidence="13" id="KW-1185">Reference proteome</keyword>
<dbReference type="PANTHER" id="PTHR11601:SF34">
    <property type="entry name" value="CYSTEINE DESULFURASE"/>
    <property type="match status" value="1"/>
</dbReference>
<dbReference type="GO" id="GO:0051536">
    <property type="term" value="F:iron-sulfur cluster binding"/>
    <property type="evidence" value="ECO:0007669"/>
    <property type="project" value="UniProtKB-KW"/>
</dbReference>
<reference evidence="12 13" key="1">
    <citation type="submission" date="2018-03" db="EMBL/GenBank/DDBJ databases">
        <title>Genome sequence of Moorella stamsii DSM 26217.</title>
        <authorList>
            <person name="Poehlein A."/>
            <person name="Daniel R."/>
        </authorList>
    </citation>
    <scope>NUCLEOTIDE SEQUENCE [LARGE SCALE GENOMIC DNA]</scope>
    <source>
        <strain evidence="13">DSM 26217</strain>
    </source>
</reference>
<keyword evidence="5" id="KW-0479">Metal-binding</keyword>
<evidence type="ECO:0000256" key="10">
    <source>
        <dbReference type="RuleBase" id="RU004504"/>
    </source>
</evidence>
<dbReference type="InterPro" id="IPR015422">
    <property type="entry name" value="PyrdxlP-dep_Trfase_small"/>
</dbReference>
<dbReference type="RefSeq" id="WP_054935968.1">
    <property type="nucleotide sequence ID" value="NZ_PVXL01000019.1"/>
</dbReference>
<keyword evidence="8" id="KW-0411">Iron-sulfur</keyword>
<dbReference type="EMBL" id="PVXL01000019">
    <property type="protein sequence ID" value="PRR76745.1"/>
    <property type="molecule type" value="Genomic_DNA"/>
</dbReference>
<dbReference type="Gene3D" id="3.40.640.10">
    <property type="entry name" value="Type I PLP-dependent aspartate aminotransferase-like (Major domain)"/>
    <property type="match status" value="1"/>
</dbReference>
<evidence type="ECO:0000256" key="3">
    <source>
        <dbReference type="ARBA" id="ARBA00012239"/>
    </source>
</evidence>
<proteinExistence type="inferred from homology"/>
<dbReference type="GO" id="GO:0031071">
    <property type="term" value="F:cysteine desulfurase activity"/>
    <property type="evidence" value="ECO:0007669"/>
    <property type="project" value="UniProtKB-EC"/>
</dbReference>
<dbReference type="Proteomes" id="UP000239430">
    <property type="component" value="Unassembled WGS sequence"/>
</dbReference>
<dbReference type="GO" id="GO:0046872">
    <property type="term" value="F:metal ion binding"/>
    <property type="evidence" value="ECO:0007669"/>
    <property type="project" value="UniProtKB-KW"/>
</dbReference>
<dbReference type="EC" id="2.8.1.7" evidence="3"/>
<feature type="domain" description="Aminotransferase class V" evidence="11">
    <location>
        <begin position="4"/>
        <end position="358"/>
    </location>
</feature>
<dbReference type="InterPro" id="IPR020578">
    <property type="entry name" value="Aminotrans_V_PyrdxlP_BS"/>
</dbReference>
<evidence type="ECO:0000259" key="11">
    <source>
        <dbReference type="Pfam" id="PF00266"/>
    </source>
</evidence>
<dbReference type="NCBIfam" id="TIGR03235">
    <property type="entry name" value="DNA_S_dndA"/>
    <property type="match status" value="1"/>
</dbReference>
<evidence type="ECO:0000256" key="4">
    <source>
        <dbReference type="ARBA" id="ARBA00022679"/>
    </source>
</evidence>
<comment type="cofactor">
    <cofactor evidence="1 10">
        <name>pyridoxal 5'-phosphate</name>
        <dbReference type="ChEBI" id="CHEBI:597326"/>
    </cofactor>
</comment>
<evidence type="ECO:0000256" key="7">
    <source>
        <dbReference type="ARBA" id="ARBA00023004"/>
    </source>
</evidence>